<dbReference type="Proteomes" id="UP001148629">
    <property type="component" value="Unassembled WGS sequence"/>
</dbReference>
<protein>
    <submittedName>
        <fullName evidence="1">Uncharacterized protein</fullName>
    </submittedName>
</protein>
<reference evidence="1" key="1">
    <citation type="submission" date="2022-08" db="EMBL/GenBank/DDBJ databases">
        <title>Genome Sequence of Fusarium decemcellulare.</title>
        <authorList>
            <person name="Buettner E."/>
        </authorList>
    </citation>
    <scope>NUCLEOTIDE SEQUENCE</scope>
    <source>
        <strain evidence="1">Babe19</strain>
    </source>
</reference>
<evidence type="ECO:0000313" key="1">
    <source>
        <dbReference type="EMBL" id="KAJ3528751.1"/>
    </source>
</evidence>
<gene>
    <name evidence="1" type="ORF">NM208_g10067</name>
</gene>
<organism evidence="1 2">
    <name type="scientific">Fusarium decemcellulare</name>
    <dbReference type="NCBI Taxonomy" id="57161"/>
    <lineage>
        <taxon>Eukaryota</taxon>
        <taxon>Fungi</taxon>
        <taxon>Dikarya</taxon>
        <taxon>Ascomycota</taxon>
        <taxon>Pezizomycotina</taxon>
        <taxon>Sordariomycetes</taxon>
        <taxon>Hypocreomycetidae</taxon>
        <taxon>Hypocreales</taxon>
        <taxon>Nectriaceae</taxon>
        <taxon>Fusarium</taxon>
        <taxon>Fusarium decemcellulare species complex</taxon>
    </lineage>
</organism>
<name>A0ACC1RZF8_9HYPO</name>
<proteinExistence type="predicted"/>
<sequence length="304" mass="32450">MAKNTIQKIAIFGASGNFGTPITAALTNAGFDVTIITRAESTATFPPGLPVIKTEYTLENFTKALTGQDAVVCVVGPAGIGHQPTMIDAAAAAGVKRFILDDYGWGPDFQSFPEFEPIRAQRVLGPDRAKHHAEANPSFTWTGIATGNPIDWALKRFPPMGFDVAQNIALIYDAGTEYFTGTTLKGIGQSVVGVLQHPDETANRVVTAMSIKTCQNELLEAFQAATGSQWDIHKSTTKELIDTSREKHEKGDRGWVLGLAVGQLFDEGKARCLVAPSREASDSELLGVVDETPGDVVASVLAMS</sequence>
<dbReference type="EMBL" id="JANRMS010001371">
    <property type="protein sequence ID" value="KAJ3528751.1"/>
    <property type="molecule type" value="Genomic_DNA"/>
</dbReference>
<comment type="caution">
    <text evidence="1">The sequence shown here is derived from an EMBL/GenBank/DDBJ whole genome shotgun (WGS) entry which is preliminary data.</text>
</comment>
<keyword evidence="2" id="KW-1185">Reference proteome</keyword>
<accession>A0ACC1RZF8</accession>
<evidence type="ECO:0000313" key="2">
    <source>
        <dbReference type="Proteomes" id="UP001148629"/>
    </source>
</evidence>